<dbReference type="EMBL" id="JAKUDN010000002">
    <property type="protein sequence ID" value="MCP8352287.1"/>
    <property type="molecule type" value="Genomic_DNA"/>
</dbReference>
<evidence type="ECO:0000313" key="3">
    <source>
        <dbReference type="Proteomes" id="UP001320768"/>
    </source>
</evidence>
<comment type="caution">
    <text evidence="2">The sequence shown here is derived from an EMBL/GenBank/DDBJ whole genome shotgun (WGS) entry which is preliminary data.</text>
</comment>
<gene>
    <name evidence="2" type="ORF">MKS91_03170</name>
</gene>
<organism evidence="2 3">
    <name type="scientific">Candidatus Synchoanobacter obligatus</name>
    <dbReference type="NCBI Taxonomy" id="2919597"/>
    <lineage>
        <taxon>Bacteria</taxon>
        <taxon>Pseudomonadati</taxon>
        <taxon>Pseudomonadota</taxon>
        <taxon>Gammaproteobacteria</taxon>
        <taxon>Candidatus Comchoanobacterales</taxon>
        <taxon>Candidatus Comchoanobacteraceae</taxon>
        <taxon>Candidatus Synchoanobacter</taxon>
    </lineage>
</organism>
<keyword evidence="3" id="KW-1185">Reference proteome</keyword>
<evidence type="ECO:0000256" key="1">
    <source>
        <dbReference type="SAM" id="MobiDB-lite"/>
    </source>
</evidence>
<proteinExistence type="predicted"/>
<evidence type="ECO:0000313" key="2">
    <source>
        <dbReference type="EMBL" id="MCP8352287.1"/>
    </source>
</evidence>
<feature type="region of interest" description="Disordered" evidence="1">
    <location>
        <begin position="14"/>
        <end position="48"/>
    </location>
</feature>
<dbReference type="RefSeq" id="WP_258569393.1">
    <property type="nucleotide sequence ID" value="NZ_JAKUDN010000002.1"/>
</dbReference>
<accession>A0ABT1L531</accession>
<dbReference type="Proteomes" id="UP001320768">
    <property type="component" value="Unassembled WGS sequence"/>
</dbReference>
<feature type="compositionally biased region" description="Basic and acidic residues" evidence="1">
    <location>
        <begin position="19"/>
        <end position="38"/>
    </location>
</feature>
<sequence length="48" mass="5206">MLNKFARIELNQELLQASRGDKQSSKDGKDGKEGKDDISAAPDTGGWV</sequence>
<protein>
    <submittedName>
        <fullName evidence="2">Uncharacterized protein</fullName>
    </submittedName>
</protein>
<reference evidence="2 3" key="1">
    <citation type="journal article" date="2022" name="Nat. Microbiol.">
        <title>The microbiome of a bacterivorous marine choanoflagellate contains a resource-demanding obligate bacterial associate.</title>
        <authorList>
            <person name="Needham D.M."/>
            <person name="Poirier C."/>
            <person name="Bachy C."/>
            <person name="George E.E."/>
            <person name="Wilken S."/>
            <person name="Yung C.C.M."/>
            <person name="Limardo A.J."/>
            <person name="Morando M."/>
            <person name="Sudek L."/>
            <person name="Malmstrom R.R."/>
            <person name="Keeling P.J."/>
            <person name="Santoro A.E."/>
            <person name="Worden A.Z."/>
        </authorList>
    </citation>
    <scope>NUCLEOTIDE SEQUENCE [LARGE SCALE GENOMIC DNA]</scope>
    <source>
        <strain evidence="2 3">Comchoano-2</strain>
    </source>
</reference>
<name>A0ABT1L531_9GAMM</name>